<evidence type="ECO:0000256" key="5">
    <source>
        <dbReference type="ARBA" id="ARBA00023136"/>
    </source>
</evidence>
<feature type="transmembrane region" description="Helical" evidence="7">
    <location>
        <begin position="276"/>
        <end position="295"/>
    </location>
</feature>
<feature type="transmembrane region" description="Helical" evidence="7">
    <location>
        <begin position="127"/>
        <end position="149"/>
    </location>
</feature>
<feature type="transmembrane region" description="Helical" evidence="7">
    <location>
        <begin position="495"/>
        <end position="518"/>
    </location>
</feature>
<feature type="transmembrane region" description="Helical" evidence="7">
    <location>
        <begin position="100"/>
        <end position="120"/>
    </location>
</feature>
<dbReference type="Proteomes" id="UP001316803">
    <property type="component" value="Unassembled WGS sequence"/>
</dbReference>
<feature type="transmembrane region" description="Helical" evidence="7">
    <location>
        <begin position="236"/>
        <end position="256"/>
    </location>
</feature>
<organism evidence="8 9">
    <name type="scientific">Knufia fluminis</name>
    <dbReference type="NCBI Taxonomy" id="191047"/>
    <lineage>
        <taxon>Eukaryota</taxon>
        <taxon>Fungi</taxon>
        <taxon>Dikarya</taxon>
        <taxon>Ascomycota</taxon>
        <taxon>Pezizomycotina</taxon>
        <taxon>Eurotiomycetes</taxon>
        <taxon>Chaetothyriomycetidae</taxon>
        <taxon>Chaetothyriales</taxon>
        <taxon>Trichomeriaceae</taxon>
        <taxon>Knufia</taxon>
    </lineage>
</organism>
<gene>
    <name evidence="8" type="ORF">OHC33_000942</name>
</gene>
<keyword evidence="3 7" id="KW-0812">Transmembrane</keyword>
<sequence length="560" mass="61296">MVLVLRKALRAIELPEGDTADRWSNEDIRPVPPERQTWGTLQFIELWFCINLNMSTYQTGSALIATGMTFWQAIITIIIGNAFATSFAVLNSVSGAQSHLGFPIVSRSVWGMYGAYFPVLNRILTSIVWYGVQAVIGGKMIYVCLRSIWLDIDDRIPNTLPENIGITTAQFMGYVIFNVLCCIFIWFRPQQLRLYFHGASAVVCVTLFVLLGWAVGTSKGSGAVFDAKSTIGSSELGWSMVAGMMSVIGSIASGILNQNDFTRFAKRPGQVTWSQAGSFMGTSCVVSVIGVIVTATTQEEYGHGTALWDPTMLFTAIQDQNGSRGRAATFFLGIVFILSQLSINVVGNVLAGGLDVASVFPKYINLRRGAYILAALSVLPNPWQQLASGSTYTSVKTTFADKYLFDNRFLSVLSAYAIFLGPMIGLLCVHYWVIQKRTFHIPDLYEGSSKSVYWYRWGTNWRTVAAWVVAVVPSMPGFVASVDKSVKLGAGAQRVFSLSFLLGLTISVVASLALHWVFPYDYSTSNLIDGEVATIGTETNSEPGYSTTKEKGMTSDSVMC</sequence>
<evidence type="ECO:0000256" key="6">
    <source>
        <dbReference type="SAM" id="MobiDB-lite"/>
    </source>
</evidence>
<evidence type="ECO:0000256" key="7">
    <source>
        <dbReference type="SAM" id="Phobius"/>
    </source>
</evidence>
<dbReference type="Pfam" id="PF02133">
    <property type="entry name" value="Transp_cyt_pur"/>
    <property type="match status" value="1"/>
</dbReference>
<dbReference type="GO" id="GO:0015205">
    <property type="term" value="F:nucleobase transmembrane transporter activity"/>
    <property type="evidence" value="ECO:0007669"/>
    <property type="project" value="TreeGrafter"/>
</dbReference>
<evidence type="ECO:0000256" key="2">
    <source>
        <dbReference type="ARBA" id="ARBA00008974"/>
    </source>
</evidence>
<dbReference type="NCBIfam" id="TIGR00800">
    <property type="entry name" value="ncs1"/>
    <property type="match status" value="1"/>
</dbReference>
<dbReference type="PANTHER" id="PTHR30618:SF4">
    <property type="entry name" value="ALLANTOIN PERMEASE"/>
    <property type="match status" value="1"/>
</dbReference>
<reference evidence="8 9" key="1">
    <citation type="submission" date="2022-12" db="EMBL/GenBank/DDBJ databases">
        <title>Genomic features and morphological characterization of a novel Knufia sp. strain isolated from spacecraft assembly facility.</title>
        <authorList>
            <person name="Teixeira M."/>
            <person name="Chander A.M."/>
            <person name="Stajich J.E."/>
            <person name="Venkateswaran K."/>
        </authorList>
    </citation>
    <scope>NUCLEOTIDE SEQUENCE [LARGE SCALE GENOMIC DNA]</scope>
    <source>
        <strain evidence="8 9">FJI-L2-BK-P2</strain>
    </source>
</reference>
<name>A0AAN8EL21_9EURO</name>
<evidence type="ECO:0000256" key="1">
    <source>
        <dbReference type="ARBA" id="ARBA00004141"/>
    </source>
</evidence>
<feature type="transmembrane region" description="Helical" evidence="7">
    <location>
        <begin position="464"/>
        <end position="483"/>
    </location>
</feature>
<dbReference type="InterPro" id="IPR012681">
    <property type="entry name" value="NCS1"/>
</dbReference>
<dbReference type="InterPro" id="IPR045225">
    <property type="entry name" value="Uracil/uridine/allantoin_perm"/>
</dbReference>
<dbReference type="Gene3D" id="1.10.4160.10">
    <property type="entry name" value="Hydantoin permease"/>
    <property type="match status" value="1"/>
</dbReference>
<evidence type="ECO:0008006" key="10">
    <source>
        <dbReference type="Google" id="ProtNLM"/>
    </source>
</evidence>
<dbReference type="PANTHER" id="PTHR30618">
    <property type="entry name" value="NCS1 FAMILY PURINE/PYRIMIDINE TRANSPORTER"/>
    <property type="match status" value="1"/>
</dbReference>
<keyword evidence="5 7" id="KW-0472">Membrane</keyword>
<feature type="transmembrane region" description="Helical" evidence="7">
    <location>
        <begin position="62"/>
        <end position="88"/>
    </location>
</feature>
<dbReference type="AlphaFoldDB" id="A0AAN8EL21"/>
<comment type="similarity">
    <text evidence="2">Belongs to the purine-cytosine permease (2.A.39) family.</text>
</comment>
<feature type="transmembrane region" description="Helical" evidence="7">
    <location>
        <begin position="169"/>
        <end position="187"/>
    </location>
</feature>
<evidence type="ECO:0000313" key="8">
    <source>
        <dbReference type="EMBL" id="KAK5957753.1"/>
    </source>
</evidence>
<comment type="caution">
    <text evidence="8">The sequence shown here is derived from an EMBL/GenBank/DDBJ whole genome shotgun (WGS) entry which is preliminary data.</text>
</comment>
<keyword evidence="9" id="KW-1185">Reference proteome</keyword>
<feature type="region of interest" description="Disordered" evidence="6">
    <location>
        <begin position="539"/>
        <end position="560"/>
    </location>
</feature>
<accession>A0AAN8EL21</accession>
<feature type="transmembrane region" description="Helical" evidence="7">
    <location>
        <begin position="194"/>
        <end position="216"/>
    </location>
</feature>
<feature type="transmembrane region" description="Helical" evidence="7">
    <location>
        <begin position="409"/>
        <end position="434"/>
    </location>
</feature>
<dbReference type="InterPro" id="IPR001248">
    <property type="entry name" value="Pur-cyt_permease"/>
</dbReference>
<protein>
    <recommendedName>
        <fullName evidence="10">Allantoin permease</fullName>
    </recommendedName>
</protein>
<evidence type="ECO:0000256" key="3">
    <source>
        <dbReference type="ARBA" id="ARBA00022692"/>
    </source>
</evidence>
<keyword evidence="4 7" id="KW-1133">Transmembrane helix</keyword>
<dbReference type="CDD" id="cd11482">
    <property type="entry name" value="SLC-NCS1sbd_NRT1-like"/>
    <property type="match status" value="1"/>
</dbReference>
<comment type="subcellular location">
    <subcellularLocation>
        <location evidence="1">Membrane</location>
        <topology evidence="1">Multi-pass membrane protein</topology>
    </subcellularLocation>
</comment>
<proteinExistence type="inferred from homology"/>
<evidence type="ECO:0000256" key="4">
    <source>
        <dbReference type="ARBA" id="ARBA00022989"/>
    </source>
</evidence>
<dbReference type="GO" id="GO:0005886">
    <property type="term" value="C:plasma membrane"/>
    <property type="evidence" value="ECO:0007669"/>
    <property type="project" value="TreeGrafter"/>
</dbReference>
<evidence type="ECO:0000313" key="9">
    <source>
        <dbReference type="Proteomes" id="UP001316803"/>
    </source>
</evidence>
<feature type="transmembrane region" description="Helical" evidence="7">
    <location>
        <begin position="330"/>
        <end position="360"/>
    </location>
</feature>
<dbReference type="EMBL" id="JAKLMC020000002">
    <property type="protein sequence ID" value="KAK5957753.1"/>
    <property type="molecule type" value="Genomic_DNA"/>
</dbReference>